<proteinExistence type="predicted"/>
<dbReference type="GO" id="GO:0004029">
    <property type="term" value="F:aldehyde dehydrogenase (NAD+) activity"/>
    <property type="evidence" value="ECO:0007669"/>
    <property type="project" value="TreeGrafter"/>
</dbReference>
<evidence type="ECO:0000259" key="2">
    <source>
        <dbReference type="Pfam" id="PF01370"/>
    </source>
</evidence>
<dbReference type="Gene3D" id="3.40.50.720">
    <property type="entry name" value="NAD(P)-binding Rossmann-like Domain"/>
    <property type="match status" value="1"/>
</dbReference>
<accession>A0A239M3A1</accession>
<feature type="region of interest" description="Disordered" evidence="1">
    <location>
        <begin position="333"/>
        <end position="363"/>
    </location>
</feature>
<gene>
    <name evidence="3" type="ORF">SAMN05216252_122139</name>
</gene>
<dbReference type="EMBL" id="FZOF01000022">
    <property type="protein sequence ID" value="SNT37287.1"/>
    <property type="molecule type" value="Genomic_DNA"/>
</dbReference>
<dbReference type="GO" id="GO:0005737">
    <property type="term" value="C:cytoplasm"/>
    <property type="evidence" value="ECO:0007669"/>
    <property type="project" value="TreeGrafter"/>
</dbReference>
<organism evidence="3 4">
    <name type="scientific">Actinacidiphila glaucinigra</name>
    <dbReference type="NCBI Taxonomy" id="235986"/>
    <lineage>
        <taxon>Bacteria</taxon>
        <taxon>Bacillati</taxon>
        <taxon>Actinomycetota</taxon>
        <taxon>Actinomycetes</taxon>
        <taxon>Kitasatosporales</taxon>
        <taxon>Streptomycetaceae</taxon>
        <taxon>Actinacidiphila</taxon>
    </lineage>
</organism>
<dbReference type="InterPro" id="IPR036291">
    <property type="entry name" value="NAD(P)-bd_dom_sf"/>
</dbReference>
<dbReference type="InterPro" id="IPR001509">
    <property type="entry name" value="Epimerase_deHydtase"/>
</dbReference>
<dbReference type="InterPro" id="IPR051783">
    <property type="entry name" value="NAD(P)-dependent_oxidoreduct"/>
</dbReference>
<protein>
    <submittedName>
        <fullName evidence="3">Nucleoside-diphosphate-sugar epimerase</fullName>
    </submittedName>
</protein>
<name>A0A239M3A1_9ACTN</name>
<dbReference type="PANTHER" id="PTHR48079">
    <property type="entry name" value="PROTEIN YEEZ"/>
    <property type="match status" value="1"/>
</dbReference>
<evidence type="ECO:0000256" key="1">
    <source>
        <dbReference type="SAM" id="MobiDB-lite"/>
    </source>
</evidence>
<dbReference type="Pfam" id="PF01370">
    <property type="entry name" value="Epimerase"/>
    <property type="match status" value="1"/>
</dbReference>
<dbReference type="Proteomes" id="UP000198280">
    <property type="component" value="Unassembled WGS sequence"/>
</dbReference>
<dbReference type="PANTHER" id="PTHR48079:SF6">
    <property type="entry name" value="NAD(P)-BINDING DOMAIN-CONTAINING PROTEIN-RELATED"/>
    <property type="match status" value="1"/>
</dbReference>
<keyword evidence="4" id="KW-1185">Reference proteome</keyword>
<sequence>MTNDFAPAGGALRVVVVGATGNVGTSLVRALVDDPAVAGIVGIARRIPQDWRPARTTWVHADIGDDRTRLVDHLRGAHAVVHLAWLLQPTHDPSITWRTNVLGGIRVFEAAAAAGVPALIHASSVAAYSPGPKRYPVDESWPTHGWPGAAYCREKAYVERCLDAFERENPHIRVVRMRPGFVFKRESAAQQRRLFAGPFLPNRLVRPRLVPVVPDMRGLRFQALHSDDAAEAYRLALHRPVHGAFNLAADPPLDAEELAALLGAQVVRMPRSAVRAALAGAWRLHLVPSSPGLFDAVVRLPLMDTSRARRELGWEPRHAATQAIEEFLEGLREGAGDPSTAPLAPGGAGSRLHEVATGVGSRP</sequence>
<dbReference type="AlphaFoldDB" id="A0A239M3A1"/>
<evidence type="ECO:0000313" key="3">
    <source>
        <dbReference type="EMBL" id="SNT37287.1"/>
    </source>
</evidence>
<reference evidence="3 4" key="1">
    <citation type="submission" date="2017-06" db="EMBL/GenBank/DDBJ databases">
        <authorList>
            <person name="Kim H.J."/>
            <person name="Triplett B.A."/>
        </authorList>
    </citation>
    <scope>NUCLEOTIDE SEQUENCE [LARGE SCALE GENOMIC DNA]</scope>
    <source>
        <strain evidence="3 4">CGMCC 4.1858</strain>
    </source>
</reference>
<feature type="domain" description="NAD-dependent epimerase/dehydratase" evidence="2">
    <location>
        <begin position="14"/>
        <end position="247"/>
    </location>
</feature>
<dbReference type="SUPFAM" id="SSF51735">
    <property type="entry name" value="NAD(P)-binding Rossmann-fold domains"/>
    <property type="match status" value="1"/>
</dbReference>
<evidence type="ECO:0000313" key="4">
    <source>
        <dbReference type="Proteomes" id="UP000198280"/>
    </source>
</evidence>